<dbReference type="EMBL" id="OZ023707">
    <property type="protein sequence ID" value="CAK9879131.1"/>
    <property type="molecule type" value="Genomic_DNA"/>
</dbReference>
<accession>A0ABP1BS93</accession>
<name>A0ABP1BS93_9BRYO</name>
<dbReference type="PANTHER" id="PTHR15377">
    <property type="entry name" value="TRANSCRIPTION ELONGATION REGULATOR 1"/>
    <property type="match status" value="1"/>
</dbReference>
<dbReference type="Pfam" id="PF01846">
    <property type="entry name" value="FF"/>
    <property type="match status" value="1"/>
</dbReference>
<dbReference type="InterPro" id="IPR045148">
    <property type="entry name" value="TCRG1-like"/>
</dbReference>
<feature type="region of interest" description="Disordered" evidence="2">
    <location>
        <begin position="160"/>
        <end position="183"/>
    </location>
</feature>
<gene>
    <name evidence="4" type="ORF">CSSPJE1EN2_LOCUS20702</name>
</gene>
<sequence>MLLEGNFVFQEMLKEKAVAPFSKWEKELPKIIFDLRFKGIPSHTERRSIFEHYVRTRQRRNIRRSVLHKRLLLKPSDLYQRKLPRASVQFVFVASFKVLCSRGLAYAFRSHRFWRLCGYESLPDGRSSRLHEGLDDCGLGVLNSRSHRFWRLCGCGSLPDGRSSRPPEGQRLPSSTRSKENQRVGSRIKFTVRNSRFWRSPNDFASGPVSGKLLLSGELAGSPLALVGLSPFSSSVSVFLYFSIWSLLRGLLLAGLVCLNLLVASGIEAVDGAGGEVVTVKSLSYALQTMVPERPVPWIRWLPRDTDVKYVPGLFGQAQISNSITPDWSIALCSTPSHG</sequence>
<reference evidence="4" key="1">
    <citation type="submission" date="2024-03" db="EMBL/GenBank/DDBJ databases">
        <authorList>
            <consortium name="ELIXIR-Norway"/>
            <consortium name="Elixir Norway"/>
        </authorList>
    </citation>
    <scope>NUCLEOTIDE SEQUENCE</scope>
</reference>
<dbReference type="InterPro" id="IPR002713">
    <property type="entry name" value="FF_domain"/>
</dbReference>
<dbReference type="Proteomes" id="UP001497522">
    <property type="component" value="Chromosome 6"/>
</dbReference>
<organism evidence="4 5">
    <name type="scientific">Sphagnum jensenii</name>
    <dbReference type="NCBI Taxonomy" id="128206"/>
    <lineage>
        <taxon>Eukaryota</taxon>
        <taxon>Viridiplantae</taxon>
        <taxon>Streptophyta</taxon>
        <taxon>Embryophyta</taxon>
        <taxon>Bryophyta</taxon>
        <taxon>Sphagnophytina</taxon>
        <taxon>Sphagnopsida</taxon>
        <taxon>Sphagnales</taxon>
        <taxon>Sphagnaceae</taxon>
        <taxon>Sphagnum</taxon>
    </lineage>
</organism>
<proteinExistence type="predicted"/>
<dbReference type="PANTHER" id="PTHR15377:SF3">
    <property type="entry name" value="WW DOMAIN-CONTAINING PROTEIN"/>
    <property type="match status" value="1"/>
</dbReference>
<protein>
    <recommendedName>
        <fullName evidence="3">FF domain-containing protein</fullName>
    </recommendedName>
</protein>
<evidence type="ECO:0000313" key="5">
    <source>
        <dbReference type="Proteomes" id="UP001497522"/>
    </source>
</evidence>
<feature type="domain" description="FF" evidence="3">
    <location>
        <begin position="2"/>
        <end position="56"/>
    </location>
</feature>
<keyword evidence="5" id="KW-1185">Reference proteome</keyword>
<keyword evidence="1" id="KW-0677">Repeat</keyword>
<dbReference type="SMART" id="SM00441">
    <property type="entry name" value="FF"/>
    <property type="match status" value="1"/>
</dbReference>
<evidence type="ECO:0000313" key="4">
    <source>
        <dbReference type="EMBL" id="CAK9879131.1"/>
    </source>
</evidence>
<evidence type="ECO:0000256" key="1">
    <source>
        <dbReference type="ARBA" id="ARBA00022737"/>
    </source>
</evidence>
<evidence type="ECO:0000259" key="3">
    <source>
        <dbReference type="SMART" id="SM00441"/>
    </source>
</evidence>
<dbReference type="SUPFAM" id="SSF81698">
    <property type="entry name" value="FF domain"/>
    <property type="match status" value="1"/>
</dbReference>
<dbReference type="InterPro" id="IPR036517">
    <property type="entry name" value="FF_domain_sf"/>
</dbReference>
<evidence type="ECO:0000256" key="2">
    <source>
        <dbReference type="SAM" id="MobiDB-lite"/>
    </source>
</evidence>
<dbReference type="Gene3D" id="1.10.10.440">
    <property type="entry name" value="FF domain"/>
    <property type="match status" value="1"/>
</dbReference>